<organism evidence="4 5">
    <name type="scientific">Chrysophaeum taylorii</name>
    <dbReference type="NCBI Taxonomy" id="2483200"/>
    <lineage>
        <taxon>Eukaryota</taxon>
        <taxon>Sar</taxon>
        <taxon>Stramenopiles</taxon>
        <taxon>Ochrophyta</taxon>
        <taxon>Pelagophyceae</taxon>
        <taxon>Pelagomonadales</taxon>
        <taxon>Pelagomonadaceae</taxon>
        <taxon>Chrysophaeum</taxon>
    </lineage>
</organism>
<keyword evidence="2" id="KW-0186">Copper</keyword>
<dbReference type="GO" id="GO:0016491">
    <property type="term" value="F:oxidoreductase activity"/>
    <property type="evidence" value="ECO:0007669"/>
    <property type="project" value="InterPro"/>
</dbReference>
<dbReference type="PANTHER" id="PTHR11474:SF126">
    <property type="entry name" value="TYROSINASE-LIKE PROTEIN TYR-1-RELATED"/>
    <property type="match status" value="1"/>
</dbReference>
<accession>A0AAD7XN00</accession>
<evidence type="ECO:0000256" key="1">
    <source>
        <dbReference type="ARBA" id="ARBA00022723"/>
    </source>
</evidence>
<gene>
    <name evidence="4" type="ORF">CTAYLR_009044</name>
</gene>
<dbReference type="InterPro" id="IPR002227">
    <property type="entry name" value="Tyrosinase_Cu-bd"/>
</dbReference>
<dbReference type="EMBL" id="JAQMWT010000400">
    <property type="protein sequence ID" value="KAJ8601830.1"/>
    <property type="molecule type" value="Genomic_DNA"/>
</dbReference>
<proteinExistence type="predicted"/>
<protein>
    <recommendedName>
        <fullName evidence="3">Tyrosinase copper-binding domain-containing protein</fullName>
    </recommendedName>
</protein>
<evidence type="ECO:0000313" key="4">
    <source>
        <dbReference type="EMBL" id="KAJ8601830.1"/>
    </source>
</evidence>
<dbReference type="SUPFAM" id="SSF48056">
    <property type="entry name" value="Di-copper centre-containing domain"/>
    <property type="match status" value="1"/>
</dbReference>
<dbReference type="InterPro" id="IPR050316">
    <property type="entry name" value="Tyrosinase/Hemocyanin"/>
</dbReference>
<dbReference type="Gene3D" id="1.10.1280.10">
    <property type="entry name" value="Di-copper center containing domain from catechol oxidase"/>
    <property type="match status" value="1"/>
</dbReference>
<reference evidence="4" key="1">
    <citation type="submission" date="2023-01" db="EMBL/GenBank/DDBJ databases">
        <title>Metagenome sequencing of chrysophaentin producing Chrysophaeum taylorii.</title>
        <authorList>
            <person name="Davison J."/>
            <person name="Bewley C."/>
        </authorList>
    </citation>
    <scope>NUCLEOTIDE SEQUENCE</scope>
    <source>
        <strain evidence="4">NIES-1699</strain>
    </source>
</reference>
<dbReference type="AlphaFoldDB" id="A0AAD7XN00"/>
<keyword evidence="1" id="KW-0479">Metal-binding</keyword>
<dbReference type="InterPro" id="IPR008922">
    <property type="entry name" value="Di-copper_centre_dom_sf"/>
</dbReference>
<name>A0AAD7XN00_9STRA</name>
<dbReference type="PANTHER" id="PTHR11474">
    <property type="entry name" value="TYROSINASE FAMILY MEMBER"/>
    <property type="match status" value="1"/>
</dbReference>
<sequence length="610" mass="69202">MRGVVFGIGAVGCLVALRTRVPLVAYLKEVVRTTTFDDDHHHDDDDDEKKLTVEISSDYAERPGRAYGMEVVEPHRVTRLCSHSSCQWNIAKKDVVFFEGLGECAEVKFTDVGDYAVQVRCDDDESKEAVLPVACRYVRRDIRGLLDADRERLFDAFKTLASYDTDAGKLVFGDDFRSLDGFAKIHLERAAKRQVDAMHDGLGFLTQHVALTNELELALQAIDPSLAVPYWDYTQDSTRVRTSGRDVSALWDDALWSSSWFGNATGPEHYVAEGRFAFQKVDKGGPTTNPYGYARAPWNVNKSPFVTRAHTFCDRTFSMDTWPSCASHYDMTFAIDSFYDWVWQIGYAPHGPIHIFVGGYAGCGDMEERFRDFNLTEKALKSLSLLAISLPKSGWRNFLFESPEFCSEDTPQSDCHLVCARQNDHRFAELIFKYMYDFVEVFAAKDADDFHSDFFHEIRRANRVDAFVDAVCSLAWYPGEQMEAASPVDVSFWPIHPTVERLFQYKLYANPFLYAAWGATNATTTYCIYEDTSDCMGHHPYDLTSFKSRVKNASGDFEVKFLTNLEVLEALVAGPDYKMSYVYDNFSWPHCSDAGYVFPRVDDAFSPSSS</sequence>
<feature type="domain" description="Tyrosinase copper-binding" evidence="3">
    <location>
        <begin position="178"/>
        <end position="367"/>
    </location>
</feature>
<evidence type="ECO:0000256" key="2">
    <source>
        <dbReference type="ARBA" id="ARBA00023008"/>
    </source>
</evidence>
<dbReference type="Pfam" id="PF00264">
    <property type="entry name" value="Tyrosinase"/>
    <property type="match status" value="1"/>
</dbReference>
<keyword evidence="5" id="KW-1185">Reference proteome</keyword>
<evidence type="ECO:0000259" key="3">
    <source>
        <dbReference type="Pfam" id="PF00264"/>
    </source>
</evidence>
<comment type="caution">
    <text evidence="4">The sequence shown here is derived from an EMBL/GenBank/DDBJ whole genome shotgun (WGS) entry which is preliminary data.</text>
</comment>
<evidence type="ECO:0000313" key="5">
    <source>
        <dbReference type="Proteomes" id="UP001230188"/>
    </source>
</evidence>
<dbReference type="Proteomes" id="UP001230188">
    <property type="component" value="Unassembled WGS sequence"/>
</dbReference>
<dbReference type="GO" id="GO:0046872">
    <property type="term" value="F:metal ion binding"/>
    <property type="evidence" value="ECO:0007669"/>
    <property type="project" value="UniProtKB-KW"/>
</dbReference>